<proteinExistence type="predicted"/>
<feature type="zinc finger region" description="dksA C4-type" evidence="4">
    <location>
        <begin position="98"/>
        <end position="122"/>
    </location>
</feature>
<dbReference type="InterPro" id="IPR014240">
    <property type="entry name" value="YteA"/>
</dbReference>
<evidence type="ECO:0000256" key="3">
    <source>
        <dbReference type="ARBA" id="ARBA00022833"/>
    </source>
</evidence>
<dbReference type="SUPFAM" id="SSF109635">
    <property type="entry name" value="DnaK suppressor protein DksA, alpha-hairpin domain"/>
    <property type="match status" value="1"/>
</dbReference>
<accession>A0ABR8SVC7</accession>
<dbReference type="InterPro" id="IPR037187">
    <property type="entry name" value="DnaK_N"/>
</dbReference>
<keyword evidence="8" id="KW-1185">Reference proteome</keyword>
<keyword evidence="3" id="KW-0862">Zinc</keyword>
<feature type="region of interest" description="Disordered" evidence="5">
    <location>
        <begin position="24"/>
        <end position="58"/>
    </location>
</feature>
<feature type="region of interest" description="Disordered" evidence="5">
    <location>
        <begin position="131"/>
        <end position="192"/>
    </location>
</feature>
<feature type="compositionally biased region" description="Basic and acidic residues" evidence="5">
    <location>
        <begin position="24"/>
        <end position="46"/>
    </location>
</feature>
<dbReference type="InterPro" id="IPR000962">
    <property type="entry name" value="Znf_DskA_TraR"/>
</dbReference>
<dbReference type="SUPFAM" id="SSF57716">
    <property type="entry name" value="Glucocorticoid receptor-like (DNA-binding domain)"/>
    <property type="match status" value="1"/>
</dbReference>
<gene>
    <name evidence="7" type="ORF">H9647_04695</name>
</gene>
<protein>
    <submittedName>
        <fullName evidence="7">TraR/DksA C4-type zinc finger protein</fullName>
    </submittedName>
</protein>
<reference evidence="7 8" key="1">
    <citation type="submission" date="2020-08" db="EMBL/GenBank/DDBJ databases">
        <title>A Genomic Blueprint of the Chicken Gut Microbiome.</title>
        <authorList>
            <person name="Gilroy R."/>
            <person name="Ravi A."/>
            <person name="Getino M."/>
            <person name="Pursley I."/>
            <person name="Horton D.L."/>
            <person name="Alikhan N.-F."/>
            <person name="Baker D."/>
            <person name="Gharbi K."/>
            <person name="Hall N."/>
            <person name="Watson M."/>
            <person name="Adriaenssens E.M."/>
            <person name="Foster-Nyarko E."/>
            <person name="Jarju S."/>
            <person name="Secka A."/>
            <person name="Antonio M."/>
            <person name="Oren A."/>
            <person name="Chaudhuri R."/>
            <person name="La Ragione R.M."/>
            <person name="Hildebrand F."/>
            <person name="Pallen M.J."/>
        </authorList>
    </citation>
    <scope>NUCLEOTIDE SEQUENCE [LARGE SCALE GENOMIC DNA]</scope>
    <source>
        <strain evidence="7 8">Sa2BVA9</strain>
    </source>
</reference>
<dbReference type="PANTHER" id="PTHR33823:SF4">
    <property type="entry name" value="GENERAL STRESS PROTEIN 16O"/>
    <property type="match status" value="1"/>
</dbReference>
<dbReference type="RefSeq" id="WP_191798540.1">
    <property type="nucleotide sequence ID" value="NZ_JACSQL010000001.1"/>
</dbReference>
<dbReference type="NCBIfam" id="TIGR02890">
    <property type="entry name" value="bacill_yteA"/>
    <property type="match status" value="1"/>
</dbReference>
<comment type="caution">
    <text evidence="7">The sequence shown here is derived from an EMBL/GenBank/DDBJ whole genome shotgun (WGS) entry which is preliminary data.</text>
</comment>
<dbReference type="Proteomes" id="UP000608071">
    <property type="component" value="Unassembled WGS sequence"/>
</dbReference>
<name>A0ABR8SVC7_9BACL</name>
<organism evidence="7 8">
    <name type="scientific">Paenibacillus gallinarum</name>
    <dbReference type="NCBI Taxonomy" id="2762232"/>
    <lineage>
        <taxon>Bacteria</taxon>
        <taxon>Bacillati</taxon>
        <taxon>Bacillota</taxon>
        <taxon>Bacilli</taxon>
        <taxon>Bacillales</taxon>
        <taxon>Paenibacillaceae</taxon>
        <taxon>Paenibacillus</taxon>
    </lineage>
</organism>
<evidence type="ECO:0000313" key="7">
    <source>
        <dbReference type="EMBL" id="MBD7967350.1"/>
    </source>
</evidence>
<feature type="compositionally biased region" description="Basic and acidic residues" evidence="5">
    <location>
        <begin position="182"/>
        <end position="192"/>
    </location>
</feature>
<dbReference type="PROSITE" id="PS51128">
    <property type="entry name" value="ZF_DKSA_2"/>
    <property type="match status" value="1"/>
</dbReference>
<evidence type="ECO:0000256" key="2">
    <source>
        <dbReference type="ARBA" id="ARBA00022771"/>
    </source>
</evidence>
<evidence type="ECO:0000313" key="8">
    <source>
        <dbReference type="Proteomes" id="UP000608071"/>
    </source>
</evidence>
<dbReference type="EMBL" id="JACSQL010000001">
    <property type="protein sequence ID" value="MBD7967350.1"/>
    <property type="molecule type" value="Genomic_DNA"/>
</dbReference>
<feature type="domain" description="Zinc finger DksA/TraR C4-type" evidence="6">
    <location>
        <begin position="93"/>
        <end position="121"/>
    </location>
</feature>
<evidence type="ECO:0000259" key="6">
    <source>
        <dbReference type="Pfam" id="PF01258"/>
    </source>
</evidence>
<dbReference type="PANTHER" id="PTHR33823">
    <property type="entry name" value="RNA POLYMERASE-BINDING TRANSCRIPTION FACTOR DKSA-RELATED"/>
    <property type="match status" value="1"/>
</dbReference>
<evidence type="ECO:0000256" key="4">
    <source>
        <dbReference type="PROSITE-ProRule" id="PRU00510"/>
    </source>
</evidence>
<dbReference type="Gene3D" id="1.20.120.910">
    <property type="entry name" value="DksA, coiled-coil domain"/>
    <property type="match status" value="1"/>
</dbReference>
<evidence type="ECO:0000256" key="1">
    <source>
        <dbReference type="ARBA" id="ARBA00022723"/>
    </source>
</evidence>
<dbReference type="Pfam" id="PF01258">
    <property type="entry name" value="zf-dskA_traR"/>
    <property type="match status" value="1"/>
</dbReference>
<sequence length="192" mass="21400">MTASLTKTELKTLQERLLEEKESIQNHFDINRESSEDEPDSLRESIGELSAVDNHPADLGTETFERARDLAVDEHQSNELDQINHALDQIEAGSYGKCEICGKPIPFERLEALPYTTLCVEDAAKVQEGDLNDTRPVEEQVMTPPPRGAGEISQRNAGKFDNASAWETVEDFGNSDSPATSTKRDVKDYDDM</sequence>
<evidence type="ECO:0000256" key="5">
    <source>
        <dbReference type="SAM" id="MobiDB-lite"/>
    </source>
</evidence>
<keyword evidence="2" id="KW-0863">Zinc-finger</keyword>
<keyword evidence="1" id="KW-0479">Metal-binding</keyword>